<evidence type="ECO:0000256" key="1">
    <source>
        <dbReference type="SAM" id="MobiDB-lite"/>
    </source>
</evidence>
<dbReference type="Proteomes" id="UP001054821">
    <property type="component" value="Chromosome 4"/>
</dbReference>
<keyword evidence="3" id="KW-1185">Reference proteome</keyword>
<reference evidence="2 3" key="1">
    <citation type="journal article" date="2022" name="G3 (Bethesda)">
        <title>Whole-genome sequence and methylome profiling of the almond [Prunus dulcis (Mill.) D.A. Webb] cultivar 'Nonpareil'.</title>
        <authorList>
            <person name="D'Amico-Willman K.M."/>
            <person name="Ouma W.Z."/>
            <person name="Meulia T."/>
            <person name="Sideli G.M."/>
            <person name="Gradziel T.M."/>
            <person name="Fresnedo-Ramirez J."/>
        </authorList>
    </citation>
    <scope>NUCLEOTIDE SEQUENCE [LARGE SCALE GENOMIC DNA]</scope>
    <source>
        <strain evidence="2">Clone GOH B32 T37-40</strain>
    </source>
</reference>
<comment type="caution">
    <text evidence="2">The sequence shown here is derived from an EMBL/GenBank/DDBJ whole genome shotgun (WGS) entry which is preliminary data.</text>
</comment>
<proteinExistence type="predicted"/>
<evidence type="ECO:0000313" key="3">
    <source>
        <dbReference type="Proteomes" id="UP001054821"/>
    </source>
</evidence>
<gene>
    <name evidence="2" type="ORF">L3X38_025086</name>
</gene>
<feature type="region of interest" description="Disordered" evidence="1">
    <location>
        <begin position="31"/>
        <end position="66"/>
    </location>
</feature>
<sequence>MRKPMKKLAIHISAYFNSKLKVAGSSSDFEFSDPKTAALDKQKEKPEMEENEGVQNANAGINNVLL</sequence>
<name>A0AAD4W158_PRUDU</name>
<accession>A0AAD4W158</accession>
<feature type="compositionally biased region" description="Polar residues" evidence="1">
    <location>
        <begin position="53"/>
        <end position="66"/>
    </location>
</feature>
<dbReference type="AlphaFoldDB" id="A0AAD4W158"/>
<organism evidence="2 3">
    <name type="scientific">Prunus dulcis</name>
    <name type="common">Almond</name>
    <name type="synonym">Amygdalus dulcis</name>
    <dbReference type="NCBI Taxonomy" id="3755"/>
    <lineage>
        <taxon>Eukaryota</taxon>
        <taxon>Viridiplantae</taxon>
        <taxon>Streptophyta</taxon>
        <taxon>Embryophyta</taxon>
        <taxon>Tracheophyta</taxon>
        <taxon>Spermatophyta</taxon>
        <taxon>Magnoliopsida</taxon>
        <taxon>eudicotyledons</taxon>
        <taxon>Gunneridae</taxon>
        <taxon>Pentapetalae</taxon>
        <taxon>rosids</taxon>
        <taxon>fabids</taxon>
        <taxon>Rosales</taxon>
        <taxon>Rosaceae</taxon>
        <taxon>Amygdaloideae</taxon>
        <taxon>Amygdaleae</taxon>
        <taxon>Prunus</taxon>
    </lineage>
</organism>
<evidence type="ECO:0000313" key="2">
    <source>
        <dbReference type="EMBL" id="KAI5334953.1"/>
    </source>
</evidence>
<feature type="compositionally biased region" description="Basic and acidic residues" evidence="1">
    <location>
        <begin position="38"/>
        <end position="48"/>
    </location>
</feature>
<protein>
    <submittedName>
        <fullName evidence="2">Uncharacterized protein</fullName>
    </submittedName>
</protein>
<dbReference type="EMBL" id="JAJFAZ020000004">
    <property type="protein sequence ID" value="KAI5334953.1"/>
    <property type="molecule type" value="Genomic_DNA"/>
</dbReference>